<evidence type="ECO:0000256" key="1">
    <source>
        <dbReference type="SAM" id="MobiDB-lite"/>
    </source>
</evidence>
<feature type="region of interest" description="Disordered" evidence="1">
    <location>
        <begin position="1"/>
        <end position="20"/>
    </location>
</feature>
<gene>
    <name evidence="2" type="ORF">EDD34_0939</name>
</gene>
<dbReference type="RefSeq" id="WP_123813529.1">
    <property type="nucleotide sequence ID" value="NZ_RKQZ01000001.1"/>
</dbReference>
<dbReference type="Proteomes" id="UP000280501">
    <property type="component" value="Unassembled WGS sequence"/>
</dbReference>
<dbReference type="AlphaFoldDB" id="A0A3N4ZK93"/>
<accession>A0A3N4ZK93</accession>
<proteinExistence type="predicted"/>
<protein>
    <submittedName>
        <fullName evidence="2">Uncharacterized protein</fullName>
    </submittedName>
</protein>
<sequence>MPDSRPTDEPSILHDADATRARLPRLAERFPHRFKPRAAAPLLAPAEGEPSERAILSEYQKGLSDGRSVATSSRLSNKHLVPDWGRLFWEAHDEG</sequence>
<name>A0A3N4ZK93_9MICO</name>
<dbReference type="EMBL" id="RKQZ01000001">
    <property type="protein sequence ID" value="RPF20351.1"/>
    <property type="molecule type" value="Genomic_DNA"/>
</dbReference>
<keyword evidence="3" id="KW-1185">Reference proteome</keyword>
<evidence type="ECO:0000313" key="2">
    <source>
        <dbReference type="EMBL" id="RPF20351.1"/>
    </source>
</evidence>
<evidence type="ECO:0000313" key="3">
    <source>
        <dbReference type="Proteomes" id="UP000280501"/>
    </source>
</evidence>
<reference evidence="2 3" key="1">
    <citation type="submission" date="2018-11" db="EMBL/GenBank/DDBJ databases">
        <title>Sequencing the genomes of 1000 actinobacteria strains.</title>
        <authorList>
            <person name="Klenk H.-P."/>
        </authorList>
    </citation>
    <scope>NUCLEOTIDE SEQUENCE [LARGE SCALE GENOMIC DNA]</scope>
    <source>
        <strain evidence="2 3">DSM 15700</strain>
    </source>
</reference>
<comment type="caution">
    <text evidence="2">The sequence shown here is derived from an EMBL/GenBank/DDBJ whole genome shotgun (WGS) entry which is preliminary data.</text>
</comment>
<organism evidence="2 3">
    <name type="scientific">Myceligenerans xiligouense</name>
    <dbReference type="NCBI Taxonomy" id="253184"/>
    <lineage>
        <taxon>Bacteria</taxon>
        <taxon>Bacillati</taxon>
        <taxon>Actinomycetota</taxon>
        <taxon>Actinomycetes</taxon>
        <taxon>Micrococcales</taxon>
        <taxon>Promicromonosporaceae</taxon>
        <taxon>Myceligenerans</taxon>
    </lineage>
</organism>